<proteinExistence type="predicted"/>
<accession>A0ACB8KZZ6</accession>
<protein>
    <submittedName>
        <fullName evidence="1">Calponin-like domain-containing protein</fullName>
    </submittedName>
</protein>
<comment type="caution">
    <text evidence="1">The sequence shown here is derived from an EMBL/GenBank/DDBJ whole genome shotgun (WGS) entry which is preliminary data.</text>
</comment>
<sequence length="1237" mass="137418">MTAEVEVHGGGELSSQNDLPNGNAIADSSCVFVEVSGNDVGSGGTDLNSTNSVELNGKLVVEESNQSTINNEENEIESEKQESLVLVSESCADQENQLLNLSAKEAELGDQKFESGGAESGTVVVSDSVDGDGAVSCKNYSSENAASLHTDLPAETACENGAVDMIHEIQVADCPEELGVEIDQNTEEASRPVAVAVAGVDLQLGMQIVRGSVTVESERGLDAGHCQYGVSETVVDDLVDPSQETAELDKPSGVAESFPFQIDPENLPVESLKTDPDVALNVSDTTAKPDVDFRDSVVTESSPSGEVDDMERDNEVGKLNVGSGKSSDSHPVDDAHVNEVGNGPVRDDLVSVFHNSDAKSETETGFDSVDAEEKVSILASDDQRTEPEVLQGGIDGVDERSISVDNAAVESCTSESVYEESTADVKAECEIENAYVLSFRDVPGNEALVPESEVVSGSVSSIPEDVNVENVGIQHAGGEKDDHRSKELEENMETEFTGEESDDLVCKEVLENARIQFTGGGSDDQAHKEVKEKGGIQFTSGESDDKTFQEVEGIQSTDGGTDDKTCKKVVVNGGIKFTSEEQNDKTCPEVKENRGIQLTGGEDGDRTFQDVEGIERSDRCETQTSTPEGSTVDASESRNIGVEVVKQPFYFLVKVPRYDDENLREQIKAAQSKVDEKTRSRDAIRDDIQTIRASYKEYAEKLEAAISDERSARESLKSKRQEIDSVQSRINMMKNAISVDDIDGSKHSLISEYLFYCMTGKQIRNMEHRIAHETLPLKEEKQIIREIKQLKQRREQISSSIGEHDEVQLAFDQKDQIEEKMKFLRKEADSLRENVIKAEAATQAVKKLHREESEKLKRLLGQFKAADEIRQEAYKHWQSLKKQAYDKNQHFWKYKDDTKQANDLASKGDREALQHLCVNQVERVLELWNNNDEFRKEYVNSNIRSTLRRLKTLDGRSLGPDEEAPLIRPFLNDRVAKNISLTQISALEREKTEQVVPIKSEKVDDKPFPEVREQGDQIAKFKKPEKPSRAENVSTTVSGRDDEIEEAKEEVPKLTKEEEEMARKAEEKRKEEATAKLREQRRLEEKAKAQEALERKKRIAEKAQTRAALRAQKEAEQKEKEREKRARKKEKRKAAAAEDTAITNEEEYTQSSETPLEVPRTPELRDKPSTATKKPKKASQFTKQAKAKSIPLPLRNRGKRRVPSWMWVLIIALVVFALFLLGNSSFSFKFGFEGSGF</sequence>
<evidence type="ECO:0000313" key="1">
    <source>
        <dbReference type="EMBL" id="KAH9759821.1"/>
    </source>
</evidence>
<dbReference type="EMBL" id="CM039174">
    <property type="protein sequence ID" value="KAH9759821.1"/>
    <property type="molecule type" value="Genomic_DNA"/>
</dbReference>
<keyword evidence="2" id="KW-1185">Reference proteome</keyword>
<dbReference type="Proteomes" id="UP000829398">
    <property type="component" value="Chromosome 5"/>
</dbReference>
<reference evidence="2" key="1">
    <citation type="journal article" date="2023" name="Hortic. Res.">
        <title>A chromosome-level phased genome enabling allele-level studies in sweet orange: a case study on citrus Huanglongbing tolerance.</title>
        <authorList>
            <person name="Wu B."/>
            <person name="Yu Q."/>
            <person name="Deng Z."/>
            <person name="Duan Y."/>
            <person name="Luo F."/>
            <person name="Gmitter F. Jr."/>
        </authorList>
    </citation>
    <scope>NUCLEOTIDE SEQUENCE [LARGE SCALE GENOMIC DNA]</scope>
    <source>
        <strain evidence="2">cv. Valencia</strain>
    </source>
</reference>
<name>A0ACB8KZZ6_CITSI</name>
<evidence type="ECO:0000313" key="2">
    <source>
        <dbReference type="Proteomes" id="UP000829398"/>
    </source>
</evidence>
<organism evidence="1 2">
    <name type="scientific">Citrus sinensis</name>
    <name type="common">Sweet orange</name>
    <name type="synonym">Citrus aurantium var. sinensis</name>
    <dbReference type="NCBI Taxonomy" id="2711"/>
    <lineage>
        <taxon>Eukaryota</taxon>
        <taxon>Viridiplantae</taxon>
        <taxon>Streptophyta</taxon>
        <taxon>Embryophyta</taxon>
        <taxon>Tracheophyta</taxon>
        <taxon>Spermatophyta</taxon>
        <taxon>Magnoliopsida</taxon>
        <taxon>eudicotyledons</taxon>
        <taxon>Gunneridae</taxon>
        <taxon>Pentapetalae</taxon>
        <taxon>rosids</taxon>
        <taxon>malvids</taxon>
        <taxon>Sapindales</taxon>
        <taxon>Rutaceae</taxon>
        <taxon>Aurantioideae</taxon>
        <taxon>Citrus</taxon>
    </lineage>
</organism>
<gene>
    <name evidence="1" type="ORF">KPL71_017077</name>
</gene>